<proteinExistence type="predicted"/>
<organism evidence="2">
    <name type="scientific">hydrocarbon metagenome</name>
    <dbReference type="NCBI Taxonomy" id="938273"/>
    <lineage>
        <taxon>unclassified sequences</taxon>
        <taxon>metagenomes</taxon>
        <taxon>ecological metagenomes</taxon>
    </lineage>
</organism>
<reference evidence="2" key="1">
    <citation type="journal article" date="2015" name="Proc. Natl. Acad. Sci. U.S.A.">
        <title>Networks of energetic and metabolic interactions define dynamics in microbial communities.</title>
        <authorList>
            <person name="Embree M."/>
            <person name="Liu J.K."/>
            <person name="Al-Bassam M.M."/>
            <person name="Zengler K."/>
        </authorList>
    </citation>
    <scope>NUCLEOTIDE SEQUENCE</scope>
</reference>
<feature type="region of interest" description="Disordered" evidence="1">
    <location>
        <begin position="1"/>
        <end position="20"/>
    </location>
</feature>
<evidence type="ECO:0000256" key="1">
    <source>
        <dbReference type="SAM" id="MobiDB-lite"/>
    </source>
</evidence>
<protein>
    <submittedName>
        <fullName evidence="2">Uncharacterized protein</fullName>
    </submittedName>
</protein>
<name>A0A0W8FJ37_9ZZZZ</name>
<comment type="caution">
    <text evidence="2">The sequence shown here is derived from an EMBL/GenBank/DDBJ whole genome shotgun (WGS) entry which is preliminary data.</text>
</comment>
<accession>A0A0W8FJ37</accession>
<gene>
    <name evidence="2" type="ORF">ASZ90_009327</name>
</gene>
<sequence>MGQQQGSWTGCRYHGSVPAGHGKFRDTKVDVYAADELILKPPMKPPEGAAGATDGNFYEENRQKAPHFSGGMNAVHR</sequence>
<dbReference type="AlphaFoldDB" id="A0A0W8FJ37"/>
<dbReference type="EMBL" id="LNQE01001126">
    <property type="protein sequence ID" value="KUG20934.1"/>
    <property type="molecule type" value="Genomic_DNA"/>
</dbReference>
<evidence type="ECO:0000313" key="2">
    <source>
        <dbReference type="EMBL" id="KUG20934.1"/>
    </source>
</evidence>